<accession>A0ABW6IAA2</accession>
<evidence type="ECO:0000259" key="5">
    <source>
        <dbReference type="PROSITE" id="PS51935"/>
    </source>
</evidence>
<evidence type="ECO:0000313" key="6">
    <source>
        <dbReference type="EMBL" id="MFE4105083.1"/>
    </source>
</evidence>
<dbReference type="PROSITE" id="PS51935">
    <property type="entry name" value="NLPC_P60"/>
    <property type="match status" value="1"/>
</dbReference>
<keyword evidence="3" id="KW-0378">Hydrolase</keyword>
<dbReference type="RefSeq" id="WP_377961053.1">
    <property type="nucleotide sequence ID" value="NZ_JBHZOL010000015.1"/>
</dbReference>
<evidence type="ECO:0000256" key="3">
    <source>
        <dbReference type="ARBA" id="ARBA00022801"/>
    </source>
</evidence>
<dbReference type="InterPro" id="IPR051202">
    <property type="entry name" value="Peptidase_C40"/>
</dbReference>
<dbReference type="Proteomes" id="UP001600165">
    <property type="component" value="Unassembled WGS sequence"/>
</dbReference>
<dbReference type="SUPFAM" id="SSF82057">
    <property type="entry name" value="Prokaryotic SH3-related domain"/>
    <property type="match status" value="1"/>
</dbReference>
<organism evidence="6 7">
    <name type="scientific">Almyronema epifaneia S1</name>
    <dbReference type="NCBI Taxonomy" id="2991925"/>
    <lineage>
        <taxon>Bacteria</taxon>
        <taxon>Bacillati</taxon>
        <taxon>Cyanobacteriota</taxon>
        <taxon>Cyanophyceae</taxon>
        <taxon>Nodosilineales</taxon>
        <taxon>Nodosilineaceae</taxon>
        <taxon>Almyronema</taxon>
        <taxon>Almyronema epifaneia</taxon>
    </lineage>
</organism>
<dbReference type="Pfam" id="PF18348">
    <property type="entry name" value="SH3_16"/>
    <property type="match status" value="1"/>
</dbReference>
<dbReference type="InterPro" id="IPR041382">
    <property type="entry name" value="SH3_16"/>
</dbReference>
<evidence type="ECO:0000313" key="7">
    <source>
        <dbReference type="Proteomes" id="UP001600165"/>
    </source>
</evidence>
<comment type="similarity">
    <text evidence="1">Belongs to the peptidase C40 family.</text>
</comment>
<dbReference type="SUPFAM" id="SSF54001">
    <property type="entry name" value="Cysteine proteinases"/>
    <property type="match status" value="1"/>
</dbReference>
<evidence type="ECO:0000256" key="2">
    <source>
        <dbReference type="ARBA" id="ARBA00022670"/>
    </source>
</evidence>
<protein>
    <submittedName>
        <fullName evidence="6">C40 family peptidase</fullName>
    </submittedName>
</protein>
<dbReference type="PANTHER" id="PTHR47053">
    <property type="entry name" value="MUREIN DD-ENDOPEPTIDASE MEPH-RELATED"/>
    <property type="match status" value="1"/>
</dbReference>
<dbReference type="EMBL" id="JBHZOL010000015">
    <property type="protein sequence ID" value="MFE4105083.1"/>
    <property type="molecule type" value="Genomic_DNA"/>
</dbReference>
<keyword evidence="7" id="KW-1185">Reference proteome</keyword>
<comment type="caution">
    <text evidence="6">The sequence shown here is derived from an EMBL/GenBank/DDBJ whole genome shotgun (WGS) entry which is preliminary data.</text>
</comment>
<dbReference type="InterPro" id="IPR000064">
    <property type="entry name" value="NLP_P60_dom"/>
</dbReference>
<keyword evidence="2" id="KW-0645">Protease</keyword>
<dbReference type="InterPro" id="IPR038765">
    <property type="entry name" value="Papain-like_cys_pep_sf"/>
</dbReference>
<dbReference type="Gene3D" id="3.90.1720.10">
    <property type="entry name" value="endopeptidase domain like (from Nostoc punctiforme)"/>
    <property type="match status" value="1"/>
</dbReference>
<keyword evidence="4" id="KW-0788">Thiol protease</keyword>
<evidence type="ECO:0000256" key="4">
    <source>
        <dbReference type="ARBA" id="ARBA00022807"/>
    </source>
</evidence>
<dbReference type="PANTHER" id="PTHR47053:SF1">
    <property type="entry name" value="MUREIN DD-ENDOPEPTIDASE MEPH-RELATED"/>
    <property type="match status" value="1"/>
</dbReference>
<dbReference type="Gene3D" id="2.30.30.40">
    <property type="entry name" value="SH3 Domains"/>
    <property type="match status" value="1"/>
</dbReference>
<reference evidence="6 7" key="1">
    <citation type="submission" date="2024-10" db="EMBL/GenBank/DDBJ databases">
        <authorList>
            <person name="Ratan Roy A."/>
            <person name="Morales Sandoval P.H."/>
            <person name="De Los Santos Villalobos S."/>
            <person name="Chakraborty S."/>
            <person name="Mukherjee J."/>
        </authorList>
    </citation>
    <scope>NUCLEOTIDE SEQUENCE [LARGE SCALE GENOMIC DNA]</scope>
    <source>
        <strain evidence="6 7">S1</strain>
    </source>
</reference>
<name>A0ABW6IAA2_9CYAN</name>
<proteinExistence type="inferred from homology"/>
<sequence>MVWLAEVKAAIANVAGEYVCQQDLNLYKTPAADSLVTQAAGGRHLRLLRVVETAIAVRLAEDDYPGWLPLSDWPYLQPTQQPYQAPVLSAATIQTRLPQVIAFAEAALNQPNQYLWGGTLGPDYDCSGLVQTAFATAGIRLPRDAYQQAAFAQPLDPAQRQPGDLIFFSTAERITHVALYLGGDRYLHSSGKDQGRNGIGLDSLSDASDPISRTYAAQLHSFGRIVRSYQPTGQDFSAPSPAANPPLFP</sequence>
<dbReference type="Pfam" id="PF00877">
    <property type="entry name" value="NLPC_P60"/>
    <property type="match status" value="1"/>
</dbReference>
<gene>
    <name evidence="6" type="ORF">ACFVKH_02255</name>
</gene>
<feature type="domain" description="NlpC/P60" evidence="5">
    <location>
        <begin position="94"/>
        <end position="226"/>
    </location>
</feature>
<evidence type="ECO:0000256" key="1">
    <source>
        <dbReference type="ARBA" id="ARBA00007074"/>
    </source>
</evidence>